<name>A0A433TM71_ELYCH</name>
<comment type="caution">
    <text evidence="8">The sequence shown here is derived from an EMBL/GenBank/DDBJ whole genome shotgun (WGS) entry which is preliminary data.</text>
</comment>
<evidence type="ECO:0000256" key="3">
    <source>
        <dbReference type="ARBA" id="ARBA00022989"/>
    </source>
</evidence>
<gene>
    <name evidence="8" type="ORF">EGW08_009634</name>
</gene>
<dbReference type="InterPro" id="IPR003886">
    <property type="entry name" value="NIDO_dom"/>
</dbReference>
<sequence length="979" mass="109398">MASFVKLAGTKMLYVWLLCCLTDVQGALKAPDMANPPLLNFGVDHGDQEVKELNKAEWVDLPRNISYMGSKYKELYISADGLISFEDVLEYHKSYNWKEGVRSESSDIAFLAPFYFDGFKGIGLAKTKYKDRIYYRIMEEGNIHKDASSYNEQVETLKWLGQYVEETTLNARGFKADLAVVVTWREISSDSADQANVRACVTDASRCETASFQAVLVSDKSTGRTVAILNYLDMKIPMEDNYQAGFNGGYGRNWYSVIPCDGVCGGNKYSYVDSLHSLRGSDLVGRFILDVGGETVIRGGCIPEEITSGILEVFPREVNMFGGEKLEVSGKCSQRSSKIFCRFGSSEDSPVVEGTMYNEMKGFCPVPLMTTKGNILLGWSTERKPTQWTTERKISVLHPSRAPKSVTVPQDVKDPWFSRDASKITVVWDAKKFTDTDANVDISLIGYKETADTVSFKYKTLRKIGQASARRGSFTFNVADHRCTFNCLEFEQGLLEVSLPLQYLSVANERVSVRHGPIPLGWYVNEKMTADNGTDWSDKMCRAWHEEDGKTTDWLSALLPCPCTLDQALADFGRFQPDAGCNLFAGSKCTYHKAAKHCVRAVVPTPGDGAGNQCCYSESGQLVYSQLSYQGSTPDRSHDWGAHPYGGPNLVPSLSHWKHDVVTFYYCCLWNEYKLCDLYMERRPTQDCKNYQVPAVAPVLTAVALNYKSTLVGISLAPEIADPPRGLDIQVKREPRFFISDSTMWQDFDGERLFYLSIVNNVLPGETNLHNNFTILLNNNVGVNVFEKNGLLHITVALPPEMKKPSNERAGMGLLGTYDGSSGNDCMTKEGNIYMPGTDKFYDDFVYKWSVEEERNSAFPFFEAATDLDTNYVFSRYDKIPSNFPEAPDDSDIADVCQDDRNCMWDYRITGSPAVAKTTKAADQLFSYVKGSLKQVENCGLPEVGRNAIMDNYDFSVGSEITVTGCGKRMSFSGSKKYS</sequence>
<comment type="subcellular location">
    <subcellularLocation>
        <location evidence="1">Membrane</location>
    </subcellularLocation>
</comment>
<dbReference type="InterPro" id="IPR056619">
    <property type="entry name" value="C8-3_MUC4"/>
</dbReference>
<evidence type="ECO:0000313" key="8">
    <source>
        <dbReference type="EMBL" id="RUS82606.1"/>
    </source>
</evidence>
<evidence type="ECO:0000256" key="4">
    <source>
        <dbReference type="ARBA" id="ARBA00023136"/>
    </source>
</evidence>
<accession>A0A433TM71</accession>
<dbReference type="GO" id="GO:0016020">
    <property type="term" value="C:membrane"/>
    <property type="evidence" value="ECO:0007669"/>
    <property type="project" value="UniProtKB-SubCell"/>
</dbReference>
<evidence type="ECO:0000256" key="6">
    <source>
        <dbReference type="SAM" id="SignalP"/>
    </source>
</evidence>
<keyword evidence="4" id="KW-0472">Membrane</keyword>
<dbReference type="PANTHER" id="PTHR13802:SF52">
    <property type="entry name" value="MUCIN-4"/>
    <property type="match status" value="1"/>
</dbReference>
<feature type="signal peptide" evidence="6">
    <location>
        <begin position="1"/>
        <end position="26"/>
    </location>
</feature>
<reference evidence="8 9" key="1">
    <citation type="submission" date="2019-01" db="EMBL/GenBank/DDBJ databases">
        <title>A draft genome assembly of the solar-powered sea slug Elysia chlorotica.</title>
        <authorList>
            <person name="Cai H."/>
            <person name="Li Q."/>
            <person name="Fang X."/>
            <person name="Li J."/>
            <person name="Curtis N.E."/>
            <person name="Altenburger A."/>
            <person name="Shibata T."/>
            <person name="Feng M."/>
            <person name="Maeda T."/>
            <person name="Schwartz J.A."/>
            <person name="Shigenobu S."/>
            <person name="Lundholm N."/>
            <person name="Nishiyama T."/>
            <person name="Yang H."/>
            <person name="Hasebe M."/>
            <person name="Li S."/>
            <person name="Pierce S.K."/>
            <person name="Wang J."/>
        </authorList>
    </citation>
    <scope>NUCLEOTIDE SEQUENCE [LARGE SCALE GENOMIC DNA]</scope>
    <source>
        <strain evidence="8">EC2010</strain>
        <tissue evidence="8">Whole organism of an adult</tissue>
    </source>
</reference>
<feature type="chain" id="PRO_5019580210" description="AMOP domain-containing protein" evidence="6">
    <location>
        <begin position="27"/>
        <end position="979"/>
    </location>
</feature>
<dbReference type="OrthoDB" id="6051552at2759"/>
<dbReference type="Pfam" id="PF06119">
    <property type="entry name" value="NIDO"/>
    <property type="match status" value="1"/>
</dbReference>
<dbReference type="Proteomes" id="UP000271974">
    <property type="component" value="Unassembled WGS sequence"/>
</dbReference>
<evidence type="ECO:0000259" key="7">
    <source>
        <dbReference type="PROSITE" id="PS50856"/>
    </source>
</evidence>
<dbReference type="InterPro" id="IPR005533">
    <property type="entry name" value="AMOP_dom"/>
</dbReference>
<dbReference type="InterPro" id="IPR051495">
    <property type="entry name" value="Epithelial_Barrier/Signaling"/>
</dbReference>
<dbReference type="PANTHER" id="PTHR13802">
    <property type="entry name" value="MUCIN 4-RELATED"/>
    <property type="match status" value="1"/>
</dbReference>
<keyword evidence="3" id="KW-1133">Transmembrane helix</keyword>
<keyword evidence="6" id="KW-0732">Signal</keyword>
<evidence type="ECO:0000313" key="9">
    <source>
        <dbReference type="Proteomes" id="UP000271974"/>
    </source>
</evidence>
<keyword evidence="2" id="KW-0812">Transmembrane</keyword>
<dbReference type="Pfam" id="PF23263">
    <property type="entry name" value="C8-3_MUC4"/>
    <property type="match status" value="1"/>
</dbReference>
<dbReference type="GO" id="GO:0007160">
    <property type="term" value="P:cell-matrix adhesion"/>
    <property type="evidence" value="ECO:0007669"/>
    <property type="project" value="InterPro"/>
</dbReference>
<evidence type="ECO:0000256" key="1">
    <source>
        <dbReference type="ARBA" id="ARBA00004370"/>
    </source>
</evidence>
<keyword evidence="5" id="KW-1015">Disulfide bond</keyword>
<dbReference type="SMART" id="SM00539">
    <property type="entry name" value="NIDO"/>
    <property type="match status" value="1"/>
</dbReference>
<evidence type="ECO:0000256" key="2">
    <source>
        <dbReference type="ARBA" id="ARBA00022692"/>
    </source>
</evidence>
<dbReference type="EMBL" id="RQTK01000279">
    <property type="protein sequence ID" value="RUS82606.1"/>
    <property type="molecule type" value="Genomic_DNA"/>
</dbReference>
<proteinExistence type="predicted"/>
<protein>
    <recommendedName>
        <fullName evidence="7">AMOP domain-containing protein</fullName>
    </recommendedName>
</protein>
<dbReference type="AlphaFoldDB" id="A0A433TM71"/>
<dbReference type="Pfam" id="PF03782">
    <property type="entry name" value="AMOP"/>
    <property type="match status" value="1"/>
</dbReference>
<organism evidence="8 9">
    <name type="scientific">Elysia chlorotica</name>
    <name type="common">Eastern emerald elysia</name>
    <name type="synonym">Sea slug</name>
    <dbReference type="NCBI Taxonomy" id="188477"/>
    <lineage>
        <taxon>Eukaryota</taxon>
        <taxon>Metazoa</taxon>
        <taxon>Spiralia</taxon>
        <taxon>Lophotrochozoa</taxon>
        <taxon>Mollusca</taxon>
        <taxon>Gastropoda</taxon>
        <taxon>Heterobranchia</taxon>
        <taxon>Euthyneura</taxon>
        <taxon>Panpulmonata</taxon>
        <taxon>Sacoglossa</taxon>
        <taxon>Placobranchoidea</taxon>
        <taxon>Plakobranchidae</taxon>
        <taxon>Elysia</taxon>
    </lineage>
</organism>
<dbReference type="PROSITE" id="PS50856">
    <property type="entry name" value="AMOP"/>
    <property type="match status" value="1"/>
</dbReference>
<dbReference type="SMART" id="SM00723">
    <property type="entry name" value="AMOP"/>
    <property type="match status" value="1"/>
</dbReference>
<keyword evidence="9" id="KW-1185">Reference proteome</keyword>
<evidence type="ECO:0000256" key="5">
    <source>
        <dbReference type="ARBA" id="ARBA00023157"/>
    </source>
</evidence>
<feature type="domain" description="AMOP" evidence="7">
    <location>
        <begin position="533"/>
        <end position="683"/>
    </location>
</feature>